<feature type="domain" description="SAP" evidence="1">
    <location>
        <begin position="18"/>
        <end position="50"/>
    </location>
</feature>
<dbReference type="EMBL" id="BMAT01002977">
    <property type="protein sequence ID" value="GFS17926.1"/>
    <property type="molecule type" value="Genomic_DNA"/>
</dbReference>
<name>A0AAV4J696_9GAST</name>
<dbReference type="InterPro" id="IPR003034">
    <property type="entry name" value="SAP_dom"/>
</dbReference>
<dbReference type="SUPFAM" id="SSF68906">
    <property type="entry name" value="SAP domain"/>
    <property type="match status" value="1"/>
</dbReference>
<evidence type="ECO:0000259" key="1">
    <source>
        <dbReference type="PROSITE" id="PS50800"/>
    </source>
</evidence>
<reference evidence="2 3" key="1">
    <citation type="journal article" date="2021" name="Elife">
        <title>Chloroplast acquisition without the gene transfer in kleptoplastic sea slugs, Plakobranchus ocellatus.</title>
        <authorList>
            <person name="Maeda T."/>
            <person name="Takahashi S."/>
            <person name="Yoshida T."/>
            <person name="Shimamura S."/>
            <person name="Takaki Y."/>
            <person name="Nagai Y."/>
            <person name="Toyoda A."/>
            <person name="Suzuki Y."/>
            <person name="Arimoto A."/>
            <person name="Ishii H."/>
            <person name="Satoh N."/>
            <person name="Nishiyama T."/>
            <person name="Hasebe M."/>
            <person name="Maruyama T."/>
            <person name="Minagawa J."/>
            <person name="Obokata J."/>
            <person name="Shigenobu S."/>
        </authorList>
    </citation>
    <scope>NUCLEOTIDE SEQUENCE [LARGE SCALE GENOMIC DNA]</scope>
</reference>
<accession>A0AAV4J696</accession>
<dbReference type="Proteomes" id="UP000762676">
    <property type="component" value="Unassembled WGS sequence"/>
</dbReference>
<dbReference type="PROSITE" id="PS50800">
    <property type="entry name" value="SAP"/>
    <property type="match status" value="1"/>
</dbReference>
<gene>
    <name evidence="2" type="ORF">ElyMa_001508500</name>
</gene>
<comment type="caution">
    <text evidence="2">The sequence shown here is derived from an EMBL/GenBank/DDBJ whole genome shotgun (WGS) entry which is preliminary data.</text>
</comment>
<sequence>MASEDDNYGSLSVKGTPVAELKVNDIKKELDKRGLSKAGSKTQMLERLKA</sequence>
<dbReference type="InterPro" id="IPR036361">
    <property type="entry name" value="SAP_dom_sf"/>
</dbReference>
<dbReference type="Gene3D" id="1.10.720.30">
    <property type="entry name" value="SAP domain"/>
    <property type="match status" value="1"/>
</dbReference>
<organism evidence="2 3">
    <name type="scientific">Elysia marginata</name>
    <dbReference type="NCBI Taxonomy" id="1093978"/>
    <lineage>
        <taxon>Eukaryota</taxon>
        <taxon>Metazoa</taxon>
        <taxon>Spiralia</taxon>
        <taxon>Lophotrochozoa</taxon>
        <taxon>Mollusca</taxon>
        <taxon>Gastropoda</taxon>
        <taxon>Heterobranchia</taxon>
        <taxon>Euthyneura</taxon>
        <taxon>Panpulmonata</taxon>
        <taxon>Sacoglossa</taxon>
        <taxon>Placobranchoidea</taxon>
        <taxon>Plakobranchidae</taxon>
        <taxon>Elysia</taxon>
    </lineage>
</organism>
<protein>
    <submittedName>
        <fullName evidence="2">Apoptotic chromatin condensation inducer in the nucleus-like isoform X2</fullName>
    </submittedName>
</protein>
<dbReference type="AlphaFoldDB" id="A0AAV4J696"/>
<feature type="non-terminal residue" evidence="2">
    <location>
        <position position="50"/>
    </location>
</feature>
<dbReference type="SMART" id="SM00513">
    <property type="entry name" value="SAP"/>
    <property type="match status" value="1"/>
</dbReference>
<proteinExistence type="predicted"/>
<evidence type="ECO:0000313" key="2">
    <source>
        <dbReference type="EMBL" id="GFS17926.1"/>
    </source>
</evidence>
<evidence type="ECO:0000313" key="3">
    <source>
        <dbReference type="Proteomes" id="UP000762676"/>
    </source>
</evidence>
<dbReference type="Pfam" id="PF02037">
    <property type="entry name" value="SAP"/>
    <property type="match status" value="1"/>
</dbReference>
<keyword evidence="3" id="KW-1185">Reference proteome</keyword>